<evidence type="ECO:0000256" key="7">
    <source>
        <dbReference type="ARBA" id="ARBA00023136"/>
    </source>
</evidence>
<evidence type="ECO:0000256" key="12">
    <source>
        <dbReference type="SAM" id="MobiDB-lite"/>
    </source>
</evidence>
<feature type="transmembrane region" description="Helical" evidence="13">
    <location>
        <begin position="287"/>
        <end position="305"/>
    </location>
</feature>
<evidence type="ECO:0000256" key="5">
    <source>
        <dbReference type="ARBA" id="ARBA00022737"/>
    </source>
</evidence>
<feature type="domain" description="Ig-like" evidence="14">
    <location>
        <begin position="1"/>
        <end position="69"/>
    </location>
</feature>
<gene>
    <name evidence="16" type="primary">Fcrl1</name>
</gene>
<reference evidence="16" key="1">
    <citation type="submission" date="2025-08" db="UniProtKB">
        <authorList>
            <consortium name="RefSeq"/>
        </authorList>
    </citation>
    <scope>IDENTIFICATION</scope>
</reference>
<keyword evidence="2" id="KW-1003">Cell membrane</keyword>
<dbReference type="InterPro" id="IPR003599">
    <property type="entry name" value="Ig_sub"/>
</dbReference>
<evidence type="ECO:0000256" key="13">
    <source>
        <dbReference type="SAM" id="Phobius"/>
    </source>
</evidence>
<organism evidence="15 16">
    <name type="scientific">Heterocephalus glaber</name>
    <name type="common">Naked mole rat</name>
    <dbReference type="NCBI Taxonomy" id="10181"/>
    <lineage>
        <taxon>Eukaryota</taxon>
        <taxon>Metazoa</taxon>
        <taxon>Chordata</taxon>
        <taxon>Craniata</taxon>
        <taxon>Vertebrata</taxon>
        <taxon>Euteleostomi</taxon>
        <taxon>Mammalia</taxon>
        <taxon>Eutheria</taxon>
        <taxon>Euarchontoglires</taxon>
        <taxon>Glires</taxon>
        <taxon>Rodentia</taxon>
        <taxon>Hystricomorpha</taxon>
        <taxon>Bathyergidae</taxon>
        <taxon>Heterocephalus</taxon>
    </lineage>
</organism>
<keyword evidence="6 13" id="KW-1133">Transmembrane helix</keyword>
<dbReference type="AlphaFoldDB" id="A0AAX6RG36"/>
<keyword evidence="10" id="KW-0325">Glycoprotein</keyword>
<dbReference type="SMART" id="SM00408">
    <property type="entry name" value="IGc2"/>
    <property type="match status" value="2"/>
</dbReference>
<dbReference type="PROSITE" id="PS50835">
    <property type="entry name" value="IG_LIKE"/>
    <property type="match status" value="3"/>
</dbReference>
<dbReference type="Proteomes" id="UP000694906">
    <property type="component" value="Unplaced"/>
</dbReference>
<dbReference type="FunFam" id="2.60.40.10:FF:000592">
    <property type="entry name" value="Fc receptor like 1"/>
    <property type="match status" value="1"/>
</dbReference>
<dbReference type="SUPFAM" id="SSF48726">
    <property type="entry name" value="Immunoglobulin"/>
    <property type="match status" value="3"/>
</dbReference>
<evidence type="ECO:0000256" key="2">
    <source>
        <dbReference type="ARBA" id="ARBA00022475"/>
    </source>
</evidence>
<keyword evidence="5" id="KW-0677">Repeat</keyword>
<dbReference type="PANTHER" id="PTHR11481:SF64">
    <property type="entry name" value="FC RECEPTOR-LIKE PROTEIN 4"/>
    <property type="match status" value="1"/>
</dbReference>
<evidence type="ECO:0000313" key="16">
    <source>
        <dbReference type="RefSeq" id="XP_021095449.1"/>
    </source>
</evidence>
<evidence type="ECO:0000256" key="6">
    <source>
        <dbReference type="ARBA" id="ARBA00022989"/>
    </source>
</evidence>
<dbReference type="InterPro" id="IPR050488">
    <property type="entry name" value="Ig_Fc_receptor"/>
</dbReference>
<keyword evidence="7 13" id="KW-0472">Membrane</keyword>
<keyword evidence="4" id="KW-0732">Signal</keyword>
<evidence type="ECO:0000313" key="15">
    <source>
        <dbReference type="Proteomes" id="UP000694906"/>
    </source>
</evidence>
<dbReference type="InterPro" id="IPR007110">
    <property type="entry name" value="Ig-like_dom"/>
</dbReference>
<dbReference type="PANTHER" id="PTHR11481">
    <property type="entry name" value="IMMUNOGLOBULIN FC RECEPTOR"/>
    <property type="match status" value="1"/>
</dbReference>
<evidence type="ECO:0000256" key="3">
    <source>
        <dbReference type="ARBA" id="ARBA00022692"/>
    </source>
</evidence>
<evidence type="ECO:0000259" key="14">
    <source>
        <dbReference type="PROSITE" id="PS50835"/>
    </source>
</evidence>
<feature type="domain" description="Ig-like" evidence="14">
    <location>
        <begin position="83"/>
        <end position="174"/>
    </location>
</feature>
<evidence type="ECO:0000256" key="8">
    <source>
        <dbReference type="ARBA" id="ARBA00023157"/>
    </source>
</evidence>
<dbReference type="Pfam" id="PF13927">
    <property type="entry name" value="Ig_3"/>
    <property type="match status" value="1"/>
</dbReference>
<keyword evidence="8" id="KW-1015">Disulfide bond</keyword>
<dbReference type="GO" id="GO:0006955">
    <property type="term" value="P:immune response"/>
    <property type="evidence" value="ECO:0007669"/>
    <property type="project" value="TreeGrafter"/>
</dbReference>
<proteinExistence type="predicted"/>
<keyword evidence="3 13" id="KW-0812">Transmembrane</keyword>
<dbReference type="InterPro" id="IPR003598">
    <property type="entry name" value="Ig_sub2"/>
</dbReference>
<dbReference type="GeneID" id="101710016"/>
<dbReference type="SMART" id="SM00409">
    <property type="entry name" value="IG"/>
    <property type="match status" value="3"/>
</dbReference>
<keyword evidence="15" id="KW-1185">Reference proteome</keyword>
<protein>
    <submittedName>
        <fullName evidence="16">Fc receptor-like protein 1</fullName>
    </submittedName>
</protein>
<evidence type="ECO:0000256" key="9">
    <source>
        <dbReference type="ARBA" id="ARBA00023170"/>
    </source>
</evidence>
<dbReference type="Gene3D" id="2.60.40.10">
    <property type="entry name" value="Immunoglobulins"/>
    <property type="match status" value="3"/>
</dbReference>
<dbReference type="CTD" id="115350"/>
<evidence type="ECO:0000256" key="4">
    <source>
        <dbReference type="ARBA" id="ARBA00022729"/>
    </source>
</evidence>
<sequence>MEGGPMILTCEMWLPPRKPDVQIQFCFFRDVQMLGSGCKSSPELRITTVWNKDSGSYWCQAQIVTLSLTKTSLMSQIHVQRVPVSDVSLETQPPGGQVMEGDKLVLICSVASGTGDITFFWYRGALGSNLETKTQRSLTAEFEIALVQQKDAEQYYCAADNGHGPSLSGLISITVRSPVSRPVLTFRTPRAQTVVGDVVELHCEAPRGSPPILYQLYQEDVILGNSLAPSGGGVSFNLSLTTEHSGNYSCEADNGRPAQRSEVVTLNVTVPIGEASNHLTSGINGRLLGGLGPVIFMALPFGYWLKRKIGRRSAGDPLRSPASPVPQQSNYRNSPDSAQLQTFYENVNAVSGDKVYSLVYHNQQERDPVAVERMETHVENKVSSDIYSRLRRADITDVDYEDAM</sequence>
<keyword evidence="9" id="KW-0675">Receptor</keyword>
<comment type="subcellular location">
    <subcellularLocation>
        <location evidence="1">Cell membrane</location>
        <topology evidence="1">Single-pass type I membrane protein</topology>
    </subcellularLocation>
</comment>
<evidence type="ECO:0000256" key="11">
    <source>
        <dbReference type="ARBA" id="ARBA00023319"/>
    </source>
</evidence>
<dbReference type="Pfam" id="PF13895">
    <property type="entry name" value="Ig_2"/>
    <property type="match status" value="1"/>
</dbReference>
<evidence type="ECO:0000256" key="1">
    <source>
        <dbReference type="ARBA" id="ARBA00004251"/>
    </source>
</evidence>
<dbReference type="InterPro" id="IPR013783">
    <property type="entry name" value="Ig-like_fold"/>
</dbReference>
<feature type="domain" description="Ig-like" evidence="14">
    <location>
        <begin position="182"/>
        <end position="269"/>
    </location>
</feature>
<evidence type="ECO:0000256" key="10">
    <source>
        <dbReference type="ARBA" id="ARBA00023180"/>
    </source>
</evidence>
<dbReference type="GO" id="GO:0009897">
    <property type="term" value="C:external side of plasma membrane"/>
    <property type="evidence" value="ECO:0007669"/>
    <property type="project" value="TreeGrafter"/>
</dbReference>
<feature type="compositionally biased region" description="Polar residues" evidence="12">
    <location>
        <begin position="325"/>
        <end position="336"/>
    </location>
</feature>
<dbReference type="GO" id="GO:0004888">
    <property type="term" value="F:transmembrane signaling receptor activity"/>
    <property type="evidence" value="ECO:0007669"/>
    <property type="project" value="TreeGrafter"/>
</dbReference>
<dbReference type="InterPro" id="IPR036179">
    <property type="entry name" value="Ig-like_dom_sf"/>
</dbReference>
<feature type="region of interest" description="Disordered" evidence="12">
    <location>
        <begin position="314"/>
        <end position="336"/>
    </location>
</feature>
<dbReference type="GO" id="GO:0007166">
    <property type="term" value="P:cell surface receptor signaling pathway"/>
    <property type="evidence" value="ECO:0007669"/>
    <property type="project" value="TreeGrafter"/>
</dbReference>
<name>A0AAX6RG36_HETGA</name>
<dbReference type="FunFam" id="2.60.40.10:FF:000357">
    <property type="entry name" value="Fc receptor like 1"/>
    <property type="match status" value="1"/>
</dbReference>
<keyword evidence="11" id="KW-0393">Immunoglobulin domain</keyword>
<dbReference type="RefSeq" id="XP_021095449.1">
    <property type="nucleotide sequence ID" value="XM_021239790.1"/>
</dbReference>
<accession>A0AAX6RG36</accession>